<keyword evidence="2 5" id="KW-0808">Transferase</keyword>
<evidence type="ECO:0000256" key="2">
    <source>
        <dbReference type="ARBA" id="ARBA00022679"/>
    </source>
</evidence>
<dbReference type="PANTHER" id="PTHR46098:SF1">
    <property type="entry name" value="TRNA (CYTOSINE(38)-C(5))-METHYLTRANSFERASE"/>
    <property type="match status" value="1"/>
</dbReference>
<dbReference type="AlphaFoldDB" id="A0A4R4FEF7"/>
<dbReference type="Pfam" id="PF00145">
    <property type="entry name" value="DNA_methylase"/>
    <property type="match status" value="1"/>
</dbReference>
<dbReference type="EMBL" id="SMMX01000006">
    <property type="protein sequence ID" value="TDA22004.1"/>
    <property type="molecule type" value="Genomic_DNA"/>
</dbReference>
<dbReference type="PANTHER" id="PTHR46098">
    <property type="entry name" value="TRNA (CYTOSINE(38)-C(5))-METHYLTRANSFERASE"/>
    <property type="match status" value="1"/>
</dbReference>
<protein>
    <recommendedName>
        <fullName evidence="7">Cytosine-specific methyltransferase</fullName>
        <ecNumber evidence="7">2.1.1.37</ecNumber>
    </recommendedName>
</protein>
<dbReference type="EC" id="2.1.1.37" evidence="7"/>
<evidence type="ECO:0000256" key="7">
    <source>
        <dbReference type="RuleBase" id="RU000417"/>
    </source>
</evidence>
<comment type="similarity">
    <text evidence="5 6">Belongs to the class I-like SAM-binding methyltransferase superfamily. C5-methyltransferase family.</text>
</comment>
<evidence type="ECO:0000256" key="1">
    <source>
        <dbReference type="ARBA" id="ARBA00022603"/>
    </source>
</evidence>
<organism evidence="8 9">
    <name type="scientific">Extibacter muris</name>
    <dbReference type="NCBI Taxonomy" id="1796622"/>
    <lineage>
        <taxon>Bacteria</taxon>
        <taxon>Bacillati</taxon>
        <taxon>Bacillota</taxon>
        <taxon>Clostridia</taxon>
        <taxon>Lachnospirales</taxon>
        <taxon>Lachnospiraceae</taxon>
        <taxon>Extibacter</taxon>
    </lineage>
</organism>
<dbReference type="GO" id="GO:0009307">
    <property type="term" value="P:DNA restriction-modification system"/>
    <property type="evidence" value="ECO:0007669"/>
    <property type="project" value="UniProtKB-KW"/>
</dbReference>
<evidence type="ECO:0000313" key="9">
    <source>
        <dbReference type="Proteomes" id="UP000295710"/>
    </source>
</evidence>
<accession>A0A4R4FEF7</accession>
<evidence type="ECO:0000256" key="3">
    <source>
        <dbReference type="ARBA" id="ARBA00022691"/>
    </source>
</evidence>
<evidence type="ECO:0000256" key="4">
    <source>
        <dbReference type="ARBA" id="ARBA00022747"/>
    </source>
</evidence>
<dbReference type="SUPFAM" id="SSF53335">
    <property type="entry name" value="S-adenosyl-L-methionine-dependent methyltransferases"/>
    <property type="match status" value="1"/>
</dbReference>
<dbReference type="Gene3D" id="3.40.50.150">
    <property type="entry name" value="Vaccinia Virus protein VP39"/>
    <property type="match status" value="1"/>
</dbReference>
<evidence type="ECO:0000313" key="8">
    <source>
        <dbReference type="EMBL" id="TDA22004.1"/>
    </source>
</evidence>
<gene>
    <name evidence="8" type="primary">dcm</name>
    <name evidence="8" type="ORF">E1963_09635</name>
</gene>
<dbReference type="PROSITE" id="PS51679">
    <property type="entry name" value="SAM_MT_C5"/>
    <property type="match status" value="1"/>
</dbReference>
<evidence type="ECO:0000256" key="5">
    <source>
        <dbReference type="PROSITE-ProRule" id="PRU01016"/>
    </source>
</evidence>
<sequence>MKVCELFAGVGGFRYGLERYSDEFETVFFNQWEPSYKSQFAYECYIKHYPLDTIAEDLRPYTNLDIHQVPKDKLPDFDLLVGGFPCQNYSVAGPKSSKGIEGTKGILWWDIRSTLEAKSPSYVLLENVDRLLKSPASQRGRDFGVILKCFDELDYDVQWRVINAAEYGKPQKRRRTFIFAYKNHLRYAGENPDFFGSIFPCTYEEKTCKQATVRDLDISQISESFAFTFETAGHMADGIITTKKAAAVKADNDRILGSILVPAPDDSYNIKNEAPWIEAKQSKKKERTTKEGFTYIFSEGTCPYPDNESVPARTMLTSEGSVNRSSHVVLDPATGQKRILLPLEAERIQTFPDNWTKHGIQMLEDGNTVETTLSNRQRYFLMGNALVTELVTDMAPEILRIYHEGIVH</sequence>
<evidence type="ECO:0000256" key="6">
    <source>
        <dbReference type="RuleBase" id="RU000416"/>
    </source>
</evidence>
<dbReference type="InterPro" id="IPR029063">
    <property type="entry name" value="SAM-dependent_MTases_sf"/>
</dbReference>
<proteinExistence type="inferred from homology"/>
<dbReference type="Gene3D" id="3.90.120.10">
    <property type="entry name" value="DNA Methylase, subunit A, domain 2"/>
    <property type="match status" value="1"/>
</dbReference>
<comment type="caution">
    <text evidence="8">The sequence shown here is derived from an EMBL/GenBank/DDBJ whole genome shotgun (WGS) entry which is preliminary data.</text>
</comment>
<dbReference type="NCBIfam" id="TIGR00675">
    <property type="entry name" value="dcm"/>
    <property type="match status" value="1"/>
</dbReference>
<dbReference type="InterPro" id="IPR001525">
    <property type="entry name" value="C5_MeTfrase"/>
</dbReference>
<dbReference type="InterPro" id="IPR018117">
    <property type="entry name" value="C5_DNA_meth_AS"/>
</dbReference>
<dbReference type="InterPro" id="IPR050750">
    <property type="entry name" value="C5-MTase"/>
</dbReference>
<dbReference type="PRINTS" id="PR00105">
    <property type="entry name" value="C5METTRFRASE"/>
</dbReference>
<dbReference type="GO" id="GO:0032259">
    <property type="term" value="P:methylation"/>
    <property type="evidence" value="ECO:0007669"/>
    <property type="project" value="UniProtKB-KW"/>
</dbReference>
<dbReference type="GO" id="GO:0003886">
    <property type="term" value="F:DNA (cytosine-5-)-methyltransferase activity"/>
    <property type="evidence" value="ECO:0007669"/>
    <property type="project" value="UniProtKB-EC"/>
</dbReference>
<dbReference type="Proteomes" id="UP000295710">
    <property type="component" value="Unassembled WGS sequence"/>
</dbReference>
<name>A0A4R4FEF7_9FIRM</name>
<dbReference type="PROSITE" id="PS00094">
    <property type="entry name" value="C5_MTASE_1"/>
    <property type="match status" value="1"/>
</dbReference>
<dbReference type="RefSeq" id="WP_132277490.1">
    <property type="nucleotide sequence ID" value="NZ_JAOBST010000013.1"/>
</dbReference>
<feature type="active site" evidence="5">
    <location>
        <position position="86"/>
    </location>
</feature>
<keyword evidence="9" id="KW-1185">Reference proteome</keyword>
<keyword evidence="1 5" id="KW-0489">Methyltransferase</keyword>
<keyword evidence="3 5" id="KW-0949">S-adenosyl-L-methionine</keyword>
<keyword evidence="4" id="KW-0680">Restriction system</keyword>
<comment type="catalytic activity">
    <reaction evidence="7">
        <text>a 2'-deoxycytidine in DNA + S-adenosyl-L-methionine = a 5-methyl-2'-deoxycytidine in DNA + S-adenosyl-L-homocysteine + H(+)</text>
        <dbReference type="Rhea" id="RHEA:13681"/>
        <dbReference type="Rhea" id="RHEA-COMP:11369"/>
        <dbReference type="Rhea" id="RHEA-COMP:11370"/>
        <dbReference type="ChEBI" id="CHEBI:15378"/>
        <dbReference type="ChEBI" id="CHEBI:57856"/>
        <dbReference type="ChEBI" id="CHEBI:59789"/>
        <dbReference type="ChEBI" id="CHEBI:85452"/>
        <dbReference type="ChEBI" id="CHEBI:85454"/>
        <dbReference type="EC" id="2.1.1.37"/>
    </reaction>
</comment>
<reference evidence="8 9" key="1">
    <citation type="journal article" date="2016" name="Nat. Microbiol.">
        <title>The Mouse Intestinal Bacterial Collection (miBC) provides host-specific insight into cultured diversity and functional potential of the gut microbiota.</title>
        <authorList>
            <person name="Lagkouvardos I."/>
            <person name="Pukall R."/>
            <person name="Abt B."/>
            <person name="Foesel B.U."/>
            <person name="Meier-Kolthoff J.P."/>
            <person name="Kumar N."/>
            <person name="Bresciani A."/>
            <person name="Martinez I."/>
            <person name="Just S."/>
            <person name="Ziegler C."/>
            <person name="Brugiroux S."/>
            <person name="Garzetti D."/>
            <person name="Wenning M."/>
            <person name="Bui T.P."/>
            <person name="Wang J."/>
            <person name="Hugenholtz F."/>
            <person name="Plugge C.M."/>
            <person name="Peterson D.A."/>
            <person name="Hornef M.W."/>
            <person name="Baines J.F."/>
            <person name="Smidt H."/>
            <person name="Walter J."/>
            <person name="Kristiansen K."/>
            <person name="Nielsen H.B."/>
            <person name="Haller D."/>
            <person name="Overmann J."/>
            <person name="Stecher B."/>
            <person name="Clavel T."/>
        </authorList>
    </citation>
    <scope>NUCLEOTIDE SEQUENCE [LARGE SCALE GENOMIC DNA]</scope>
    <source>
        <strain evidence="8 9">DSM 28560</strain>
    </source>
</reference>